<dbReference type="Pfam" id="PF08284">
    <property type="entry name" value="RVP_2"/>
    <property type="match status" value="1"/>
</dbReference>
<accession>A0A2K3JMX2</accession>
<feature type="non-terminal residue" evidence="1">
    <location>
        <position position="1"/>
    </location>
</feature>
<proteinExistence type="predicted"/>
<reference evidence="1 2" key="2">
    <citation type="journal article" date="2017" name="Front. Plant Sci.">
        <title>Gene Classification and Mining of Molecular Markers Useful in Red Clover (Trifolium pratense) Breeding.</title>
        <authorList>
            <person name="Istvanek J."/>
            <person name="Dluhosova J."/>
            <person name="Dluhos P."/>
            <person name="Patkova L."/>
            <person name="Nedelnik J."/>
            <person name="Repkova J."/>
        </authorList>
    </citation>
    <scope>NUCLEOTIDE SEQUENCE [LARGE SCALE GENOMIC DNA]</scope>
    <source>
        <strain evidence="2">cv. Tatra</strain>
        <tissue evidence="1">Young leaves</tissue>
    </source>
</reference>
<sequence length="81" mass="8781">CALAEPTVRVCKGIQINVGSMIVIVDAFVLELGGLDVVLGVSWLCTLGKVVLDWKDLTMQFWYNGQKVVLQGGGKQVKQGF</sequence>
<reference evidence="1 2" key="1">
    <citation type="journal article" date="2014" name="Am. J. Bot.">
        <title>Genome assembly and annotation for red clover (Trifolium pratense; Fabaceae).</title>
        <authorList>
            <person name="Istvanek J."/>
            <person name="Jaros M."/>
            <person name="Krenek A."/>
            <person name="Repkova J."/>
        </authorList>
    </citation>
    <scope>NUCLEOTIDE SEQUENCE [LARGE SCALE GENOMIC DNA]</scope>
    <source>
        <strain evidence="2">cv. Tatra</strain>
        <tissue evidence="1">Young leaves</tissue>
    </source>
</reference>
<dbReference type="EMBL" id="ASHM01071377">
    <property type="protein sequence ID" value="PNX55392.1"/>
    <property type="molecule type" value="Genomic_DNA"/>
</dbReference>
<gene>
    <name evidence="1" type="ORF">L195_g049021</name>
</gene>
<evidence type="ECO:0000313" key="1">
    <source>
        <dbReference type="EMBL" id="PNX55392.1"/>
    </source>
</evidence>
<dbReference type="AlphaFoldDB" id="A0A2K3JMX2"/>
<dbReference type="InterPro" id="IPR021109">
    <property type="entry name" value="Peptidase_aspartic_dom_sf"/>
</dbReference>
<dbReference type="Gene3D" id="2.40.70.10">
    <property type="entry name" value="Acid Proteases"/>
    <property type="match status" value="1"/>
</dbReference>
<comment type="caution">
    <text evidence="1">The sequence shown here is derived from an EMBL/GenBank/DDBJ whole genome shotgun (WGS) entry which is preliminary data.</text>
</comment>
<dbReference type="Proteomes" id="UP000236291">
    <property type="component" value="Unassembled WGS sequence"/>
</dbReference>
<evidence type="ECO:0000313" key="2">
    <source>
        <dbReference type="Proteomes" id="UP000236291"/>
    </source>
</evidence>
<protein>
    <submittedName>
        <fullName evidence="1">Uncharacterized protein</fullName>
    </submittedName>
</protein>
<name>A0A2K3JMX2_TRIPR</name>
<organism evidence="1 2">
    <name type="scientific">Trifolium pratense</name>
    <name type="common">Red clover</name>
    <dbReference type="NCBI Taxonomy" id="57577"/>
    <lineage>
        <taxon>Eukaryota</taxon>
        <taxon>Viridiplantae</taxon>
        <taxon>Streptophyta</taxon>
        <taxon>Embryophyta</taxon>
        <taxon>Tracheophyta</taxon>
        <taxon>Spermatophyta</taxon>
        <taxon>Magnoliopsida</taxon>
        <taxon>eudicotyledons</taxon>
        <taxon>Gunneridae</taxon>
        <taxon>Pentapetalae</taxon>
        <taxon>rosids</taxon>
        <taxon>fabids</taxon>
        <taxon>Fabales</taxon>
        <taxon>Fabaceae</taxon>
        <taxon>Papilionoideae</taxon>
        <taxon>50 kb inversion clade</taxon>
        <taxon>NPAAA clade</taxon>
        <taxon>Hologalegina</taxon>
        <taxon>IRL clade</taxon>
        <taxon>Trifolieae</taxon>
        <taxon>Trifolium</taxon>
    </lineage>
</organism>